<evidence type="ECO:0000256" key="1">
    <source>
        <dbReference type="SAM" id="Coils"/>
    </source>
</evidence>
<gene>
    <name evidence="3" type="ORF">F2P56_031944</name>
</gene>
<feature type="transmembrane region" description="Helical" evidence="2">
    <location>
        <begin position="82"/>
        <end position="111"/>
    </location>
</feature>
<dbReference type="Proteomes" id="UP000619265">
    <property type="component" value="Unassembled WGS sequence"/>
</dbReference>
<feature type="transmembrane region" description="Helical" evidence="2">
    <location>
        <begin position="55"/>
        <end position="76"/>
    </location>
</feature>
<keyword evidence="1" id="KW-0175">Coiled coil</keyword>
<evidence type="ECO:0000313" key="3">
    <source>
        <dbReference type="EMBL" id="KAF5446308.1"/>
    </source>
</evidence>
<keyword evidence="2" id="KW-0812">Transmembrane</keyword>
<evidence type="ECO:0000313" key="4">
    <source>
        <dbReference type="Proteomes" id="UP000619265"/>
    </source>
</evidence>
<dbReference type="EMBL" id="LIHL02000014">
    <property type="protein sequence ID" value="KAF5446308.1"/>
    <property type="molecule type" value="Genomic_DNA"/>
</dbReference>
<keyword evidence="2" id="KW-0472">Membrane</keyword>
<keyword evidence="2" id="KW-1133">Transmembrane helix</keyword>
<name>A0A833TWZ7_JUGRE</name>
<reference evidence="3" key="2">
    <citation type="submission" date="2020-03" db="EMBL/GenBank/DDBJ databases">
        <title>Walnut 2.0.</title>
        <authorList>
            <person name="Marrano A."/>
            <person name="Britton M."/>
            <person name="Zimin A.V."/>
            <person name="Zaini P.A."/>
            <person name="Workman R."/>
            <person name="Puiu D."/>
            <person name="Bianco L."/>
            <person name="Allen B.J."/>
            <person name="Troggio M."/>
            <person name="Leslie C.A."/>
            <person name="Timp W."/>
            <person name="Dendekar A."/>
            <person name="Salzberg S.L."/>
            <person name="Neale D.B."/>
        </authorList>
    </citation>
    <scope>NUCLEOTIDE SEQUENCE</scope>
    <source>
        <tissue evidence="3">Leaves</tissue>
    </source>
</reference>
<feature type="coiled-coil region" evidence="1">
    <location>
        <begin position="112"/>
        <end position="143"/>
    </location>
</feature>
<sequence>MHHHGHMYRHCTVALEYYREFQITPIKTKSDYWTGNDSLSFWLDVRFLPHQQYEILFVQRFALLCYIFLLLCFPATQQLINFFLVCSYFLTCLASSCLIPELYLTNLFLCVKKMEREKLEKLKRKAEKEMAEKAKENTEKKSEGTHKD</sequence>
<accession>A0A833TWZ7</accession>
<organism evidence="3 4">
    <name type="scientific">Juglans regia</name>
    <name type="common">English walnut</name>
    <dbReference type="NCBI Taxonomy" id="51240"/>
    <lineage>
        <taxon>Eukaryota</taxon>
        <taxon>Viridiplantae</taxon>
        <taxon>Streptophyta</taxon>
        <taxon>Embryophyta</taxon>
        <taxon>Tracheophyta</taxon>
        <taxon>Spermatophyta</taxon>
        <taxon>Magnoliopsida</taxon>
        <taxon>eudicotyledons</taxon>
        <taxon>Gunneridae</taxon>
        <taxon>Pentapetalae</taxon>
        <taxon>rosids</taxon>
        <taxon>fabids</taxon>
        <taxon>Fagales</taxon>
        <taxon>Juglandaceae</taxon>
        <taxon>Juglans</taxon>
    </lineage>
</organism>
<dbReference type="Gramene" id="Jr14_04930_p1">
    <property type="protein sequence ID" value="cds.Jr14_04930_p1"/>
    <property type="gene ID" value="Jr14_04930"/>
</dbReference>
<evidence type="ECO:0000256" key="2">
    <source>
        <dbReference type="SAM" id="Phobius"/>
    </source>
</evidence>
<proteinExistence type="predicted"/>
<reference evidence="3" key="1">
    <citation type="submission" date="2015-10" db="EMBL/GenBank/DDBJ databases">
        <authorList>
            <person name="Martinez-Garcia P.J."/>
            <person name="Crepeau M.W."/>
            <person name="Puiu D."/>
            <person name="Gonzalez-Ibeas D."/>
            <person name="Whalen J."/>
            <person name="Stevens K."/>
            <person name="Paul R."/>
            <person name="Butterfield T."/>
            <person name="Britton M."/>
            <person name="Reagan R."/>
            <person name="Chakraborty S."/>
            <person name="Walawage S.L."/>
            <person name="Vasquez-Gross H.A."/>
            <person name="Cardeno C."/>
            <person name="Famula R."/>
            <person name="Pratt K."/>
            <person name="Kuruganti S."/>
            <person name="Aradhya M.K."/>
            <person name="Leslie C.A."/>
            <person name="Dandekar A.M."/>
            <person name="Salzberg S.L."/>
            <person name="Wegrzyn J.L."/>
            <person name="Langley C.H."/>
            <person name="Neale D.B."/>
        </authorList>
    </citation>
    <scope>NUCLEOTIDE SEQUENCE</scope>
    <source>
        <tissue evidence="3">Leaves</tissue>
    </source>
</reference>
<protein>
    <submittedName>
        <fullName evidence="3">Uncharacterized protein</fullName>
    </submittedName>
</protein>
<dbReference type="AlphaFoldDB" id="A0A833TWZ7"/>
<comment type="caution">
    <text evidence="3">The sequence shown here is derived from an EMBL/GenBank/DDBJ whole genome shotgun (WGS) entry which is preliminary data.</text>
</comment>